<protein>
    <submittedName>
        <fullName evidence="1">Uncharacterized protein</fullName>
    </submittedName>
</protein>
<organism evidence="1">
    <name type="scientific">marine sediment metagenome</name>
    <dbReference type="NCBI Taxonomy" id="412755"/>
    <lineage>
        <taxon>unclassified sequences</taxon>
        <taxon>metagenomes</taxon>
        <taxon>ecological metagenomes</taxon>
    </lineage>
</organism>
<reference evidence="1" key="1">
    <citation type="journal article" date="2015" name="Nature">
        <title>Complex archaea that bridge the gap between prokaryotes and eukaryotes.</title>
        <authorList>
            <person name="Spang A."/>
            <person name="Saw J.H."/>
            <person name="Jorgensen S.L."/>
            <person name="Zaremba-Niedzwiedzka K."/>
            <person name="Martijn J."/>
            <person name="Lind A.E."/>
            <person name="van Eijk R."/>
            <person name="Schleper C."/>
            <person name="Guy L."/>
            <person name="Ettema T.J."/>
        </authorList>
    </citation>
    <scope>NUCLEOTIDE SEQUENCE</scope>
</reference>
<accession>A0A0F9B426</accession>
<comment type="caution">
    <text evidence="1">The sequence shown here is derived from an EMBL/GenBank/DDBJ whole genome shotgun (WGS) entry which is preliminary data.</text>
</comment>
<evidence type="ECO:0000313" key="1">
    <source>
        <dbReference type="EMBL" id="KKL08542.1"/>
    </source>
</evidence>
<dbReference type="EMBL" id="LAZR01042838">
    <property type="protein sequence ID" value="KKL08542.1"/>
    <property type="molecule type" value="Genomic_DNA"/>
</dbReference>
<name>A0A0F9B426_9ZZZZ</name>
<gene>
    <name evidence="1" type="ORF">LCGC14_2574800</name>
</gene>
<sequence>MNIETRKAYLVLNEERKKYGKICEKINKRSKKLCEAHDKALAEIFKVRKEACKSYDKAYKAYNVARTNTKELT</sequence>
<proteinExistence type="predicted"/>
<dbReference type="AlphaFoldDB" id="A0A0F9B426"/>